<feature type="domain" description="UBC core" evidence="2">
    <location>
        <begin position="134"/>
        <end position="281"/>
    </location>
</feature>
<evidence type="ECO:0000313" key="3">
    <source>
        <dbReference type="EMBL" id="KAJ1365360.1"/>
    </source>
</evidence>
<feature type="region of interest" description="Disordered" evidence="1">
    <location>
        <begin position="63"/>
        <end position="102"/>
    </location>
</feature>
<keyword evidence="4" id="KW-1185">Reference proteome</keyword>
<dbReference type="Gene3D" id="3.10.110.10">
    <property type="entry name" value="Ubiquitin Conjugating Enzyme"/>
    <property type="match status" value="1"/>
</dbReference>
<dbReference type="PROSITE" id="PS50127">
    <property type="entry name" value="UBC_2"/>
    <property type="match status" value="1"/>
</dbReference>
<dbReference type="SUPFAM" id="SSF54495">
    <property type="entry name" value="UBC-like"/>
    <property type="match status" value="1"/>
</dbReference>
<evidence type="ECO:0000313" key="4">
    <source>
        <dbReference type="Proteomes" id="UP001196413"/>
    </source>
</evidence>
<proteinExistence type="predicted"/>
<comment type="caution">
    <text evidence="3">The sequence shown here is derived from an EMBL/GenBank/DDBJ whole genome shotgun (WGS) entry which is preliminary data.</text>
</comment>
<evidence type="ECO:0000256" key="1">
    <source>
        <dbReference type="SAM" id="MobiDB-lite"/>
    </source>
</evidence>
<evidence type="ECO:0000259" key="2">
    <source>
        <dbReference type="PROSITE" id="PS50127"/>
    </source>
</evidence>
<feature type="compositionally biased region" description="Low complexity" evidence="1">
    <location>
        <begin position="70"/>
        <end position="95"/>
    </location>
</feature>
<dbReference type="InterPro" id="IPR000608">
    <property type="entry name" value="UBC"/>
</dbReference>
<name>A0AAD5MVJ6_PARTN</name>
<dbReference type="CDD" id="cd00195">
    <property type="entry name" value="UBCc_UEV"/>
    <property type="match status" value="1"/>
</dbReference>
<dbReference type="Proteomes" id="UP001196413">
    <property type="component" value="Unassembled WGS sequence"/>
</dbReference>
<dbReference type="PANTHER" id="PTHR24068">
    <property type="entry name" value="UBIQUITIN-CONJUGATING ENZYME E2"/>
    <property type="match status" value="1"/>
</dbReference>
<dbReference type="Pfam" id="PF00179">
    <property type="entry name" value="UQ_con"/>
    <property type="match status" value="1"/>
</dbReference>
<dbReference type="SMART" id="SM00212">
    <property type="entry name" value="UBCc"/>
    <property type="match status" value="1"/>
</dbReference>
<sequence length="281" mass="31535">MPTMPVSDELLATRYALIRSNTDTIQAITSILRYIDSTTPRVVETGRGRLAEHGRIASGRVIPAVEPNESPSSSSTTRTDVSGTTWTARSSTSSRPPSPIKRVMRRRMGVLPPSAHISHILKSDHNPDKDYRPEAVKILLNEARLIKKNVHPSCFMSPRRDDIYLWTAVIEGPPGTVYEGGTFFCKIHFSRCYPHVPPKMQFLTRIYHCNVSAQGEVSADILTKRWLSKKSILTVRSALMSLFYRCYPGLSILVLKVWCHGSNEIWITNLTVLIANCLQDS</sequence>
<gene>
    <name evidence="3" type="primary">UBCD2</name>
    <name evidence="3" type="ORF">KIN20_038433</name>
</gene>
<reference evidence="3" key="1">
    <citation type="submission" date="2021-06" db="EMBL/GenBank/DDBJ databases">
        <title>Parelaphostrongylus tenuis whole genome reference sequence.</title>
        <authorList>
            <person name="Garwood T.J."/>
            <person name="Larsen P.A."/>
            <person name="Fountain-Jones N.M."/>
            <person name="Garbe J.R."/>
            <person name="Macchietto M.G."/>
            <person name="Kania S.A."/>
            <person name="Gerhold R.W."/>
            <person name="Richards J.E."/>
            <person name="Wolf T.M."/>
        </authorList>
    </citation>
    <scope>NUCLEOTIDE SEQUENCE</scope>
    <source>
        <strain evidence="3">MNPRO001-30</strain>
        <tissue evidence="3">Meninges</tissue>
    </source>
</reference>
<protein>
    <submittedName>
        <fullName evidence="3">Ubiquitin-conjugating enzyme E2-24 kDa</fullName>
    </submittedName>
</protein>
<dbReference type="EMBL" id="JAHQIW010005244">
    <property type="protein sequence ID" value="KAJ1365360.1"/>
    <property type="molecule type" value="Genomic_DNA"/>
</dbReference>
<dbReference type="InterPro" id="IPR016135">
    <property type="entry name" value="UBQ-conjugating_enzyme/RWD"/>
</dbReference>
<dbReference type="AlphaFoldDB" id="A0AAD5MVJ6"/>
<accession>A0AAD5MVJ6</accession>
<organism evidence="3 4">
    <name type="scientific">Parelaphostrongylus tenuis</name>
    <name type="common">Meningeal worm</name>
    <dbReference type="NCBI Taxonomy" id="148309"/>
    <lineage>
        <taxon>Eukaryota</taxon>
        <taxon>Metazoa</taxon>
        <taxon>Ecdysozoa</taxon>
        <taxon>Nematoda</taxon>
        <taxon>Chromadorea</taxon>
        <taxon>Rhabditida</taxon>
        <taxon>Rhabditina</taxon>
        <taxon>Rhabditomorpha</taxon>
        <taxon>Strongyloidea</taxon>
        <taxon>Metastrongylidae</taxon>
        <taxon>Parelaphostrongylus</taxon>
    </lineage>
</organism>